<dbReference type="InterPro" id="IPR051781">
    <property type="entry name" value="Metallo-dep_Hydrolase"/>
</dbReference>
<dbReference type="InterPro" id="IPR011059">
    <property type="entry name" value="Metal-dep_hydrolase_composite"/>
</dbReference>
<dbReference type="InterPro" id="IPR057744">
    <property type="entry name" value="OTAase-like"/>
</dbReference>
<feature type="domain" description="Amidohydrolase-related" evidence="1">
    <location>
        <begin position="63"/>
        <end position="404"/>
    </location>
</feature>
<accession>A0A512NAA2</accession>
<proteinExistence type="predicted"/>
<reference evidence="2 3" key="1">
    <citation type="submission" date="2019-07" db="EMBL/GenBank/DDBJ databases">
        <title>Whole genome shotgun sequence of Reyranella soli NBRC 108950.</title>
        <authorList>
            <person name="Hosoyama A."/>
            <person name="Uohara A."/>
            <person name="Ohji S."/>
            <person name="Ichikawa N."/>
        </authorList>
    </citation>
    <scope>NUCLEOTIDE SEQUENCE [LARGE SCALE GENOMIC DNA]</scope>
    <source>
        <strain evidence="2 3">NBRC 108950</strain>
    </source>
</reference>
<dbReference type="PANTHER" id="PTHR43135:SF3">
    <property type="entry name" value="ALPHA-D-RIBOSE 1-METHYLPHOSPHONATE 5-TRIPHOSPHATE DIPHOSPHATASE"/>
    <property type="match status" value="1"/>
</dbReference>
<sequence>MGNASNQPVRTLLTNATLIDCVQPKAVANAAVLIENGRIREIRTDGSTPAAEGATRIDLRGAYLMPGLWDVHIHPDYYLPHEMPLADQVTLFGHRLMAALTESGITGLRCAGAHHYMDVAWKRAFDSGQYVGPRLFASGHFLTTTGGHFLTSGHALECDSPYGFVKAIREQIKNGVDHIKLNLSGGILGPAWDLHRHSFLLQDELKAAFEICHLREFKVMAHATNPEAVKNAIRLGAHSVEHGYILDDECIELFLKHDTWYVPTLAISHLTPDQANNDWEQRWVKQRNMAHALCCRADAASDVHRDGFAKALKAGVKMALGSDIRPLKDAALLELGLWVRDGATPWQALVAATRNGAAVCGVGDELGTIEVGKLADLIVVGGNPLEDIQNVRQLKLVLKDGVVVSDKRA</sequence>
<dbReference type="PANTHER" id="PTHR43135">
    <property type="entry name" value="ALPHA-D-RIBOSE 1-METHYLPHOSPHONATE 5-TRIPHOSPHATE DIPHOSPHATASE"/>
    <property type="match status" value="1"/>
</dbReference>
<dbReference type="GO" id="GO:0016810">
    <property type="term" value="F:hydrolase activity, acting on carbon-nitrogen (but not peptide) bonds"/>
    <property type="evidence" value="ECO:0007669"/>
    <property type="project" value="InterPro"/>
</dbReference>
<dbReference type="Pfam" id="PF01979">
    <property type="entry name" value="Amidohydro_1"/>
    <property type="match status" value="1"/>
</dbReference>
<dbReference type="RefSeq" id="WP_147149972.1">
    <property type="nucleotide sequence ID" value="NZ_BKAJ01000048.1"/>
</dbReference>
<dbReference type="CDD" id="cd01299">
    <property type="entry name" value="Met_dep_hydrolase_A"/>
    <property type="match status" value="1"/>
</dbReference>
<comment type="caution">
    <text evidence="2">The sequence shown here is derived from an EMBL/GenBank/DDBJ whole genome shotgun (WGS) entry which is preliminary data.</text>
</comment>
<evidence type="ECO:0000259" key="1">
    <source>
        <dbReference type="Pfam" id="PF01979"/>
    </source>
</evidence>
<evidence type="ECO:0000313" key="3">
    <source>
        <dbReference type="Proteomes" id="UP000321058"/>
    </source>
</evidence>
<dbReference type="SUPFAM" id="SSF51556">
    <property type="entry name" value="Metallo-dependent hydrolases"/>
    <property type="match status" value="1"/>
</dbReference>
<organism evidence="2 3">
    <name type="scientific">Reyranella soli</name>
    <dbReference type="NCBI Taxonomy" id="1230389"/>
    <lineage>
        <taxon>Bacteria</taxon>
        <taxon>Pseudomonadati</taxon>
        <taxon>Pseudomonadota</taxon>
        <taxon>Alphaproteobacteria</taxon>
        <taxon>Hyphomicrobiales</taxon>
        <taxon>Reyranellaceae</taxon>
        <taxon>Reyranella</taxon>
    </lineage>
</organism>
<dbReference type="SUPFAM" id="SSF51338">
    <property type="entry name" value="Composite domain of metallo-dependent hydrolases"/>
    <property type="match status" value="1"/>
</dbReference>
<dbReference type="InterPro" id="IPR006680">
    <property type="entry name" value="Amidohydro-rel"/>
</dbReference>
<protein>
    <submittedName>
        <fullName evidence="2">Xaa-Pro dipeptidase</fullName>
    </submittedName>
</protein>
<dbReference type="Gene3D" id="3.20.20.140">
    <property type="entry name" value="Metal-dependent hydrolases"/>
    <property type="match status" value="1"/>
</dbReference>
<dbReference type="AlphaFoldDB" id="A0A512NAA2"/>
<dbReference type="EMBL" id="BKAJ01000048">
    <property type="protein sequence ID" value="GEP55892.1"/>
    <property type="molecule type" value="Genomic_DNA"/>
</dbReference>
<dbReference type="Proteomes" id="UP000321058">
    <property type="component" value="Unassembled WGS sequence"/>
</dbReference>
<dbReference type="InterPro" id="IPR032466">
    <property type="entry name" value="Metal_Hydrolase"/>
</dbReference>
<dbReference type="Gene3D" id="2.30.40.10">
    <property type="entry name" value="Urease, subunit C, domain 1"/>
    <property type="match status" value="1"/>
</dbReference>
<name>A0A512NAA2_9HYPH</name>
<evidence type="ECO:0000313" key="2">
    <source>
        <dbReference type="EMBL" id="GEP55892.1"/>
    </source>
</evidence>
<dbReference type="OrthoDB" id="9782972at2"/>
<gene>
    <name evidence="2" type="ORF">RSO01_30580</name>
</gene>
<keyword evidence="3" id="KW-1185">Reference proteome</keyword>